<evidence type="ECO:0000313" key="10">
    <source>
        <dbReference type="Proteomes" id="UP001221757"/>
    </source>
</evidence>
<dbReference type="GO" id="GO:0004497">
    <property type="term" value="F:monooxygenase activity"/>
    <property type="evidence" value="ECO:0007669"/>
    <property type="project" value="UniProtKB-KW"/>
</dbReference>
<keyword evidence="10" id="KW-1185">Reference proteome</keyword>
<dbReference type="GO" id="GO:0020037">
    <property type="term" value="F:heme binding"/>
    <property type="evidence" value="ECO:0007669"/>
    <property type="project" value="InterPro"/>
</dbReference>
<dbReference type="InterPro" id="IPR036396">
    <property type="entry name" value="Cyt_P450_sf"/>
</dbReference>
<evidence type="ECO:0000256" key="2">
    <source>
        <dbReference type="ARBA" id="ARBA00005179"/>
    </source>
</evidence>
<dbReference type="InterPro" id="IPR001128">
    <property type="entry name" value="Cyt_P450"/>
</dbReference>
<dbReference type="Proteomes" id="UP001221757">
    <property type="component" value="Unassembled WGS sequence"/>
</dbReference>
<dbReference type="EMBL" id="JARKIE010000301">
    <property type="protein sequence ID" value="KAJ7656553.1"/>
    <property type="molecule type" value="Genomic_DNA"/>
</dbReference>
<accession>A0AAD7CRT7</accession>
<dbReference type="SUPFAM" id="SSF48264">
    <property type="entry name" value="Cytochrome P450"/>
    <property type="match status" value="1"/>
</dbReference>
<evidence type="ECO:0000313" key="9">
    <source>
        <dbReference type="EMBL" id="KAJ7656553.1"/>
    </source>
</evidence>
<gene>
    <name evidence="9" type="ORF">B0H17DRAFT_1265158</name>
</gene>
<dbReference type="Gene3D" id="1.10.630.10">
    <property type="entry name" value="Cytochrome P450"/>
    <property type="match status" value="2"/>
</dbReference>
<evidence type="ECO:0000256" key="3">
    <source>
        <dbReference type="ARBA" id="ARBA00010617"/>
    </source>
</evidence>
<dbReference type="GO" id="GO:0016705">
    <property type="term" value="F:oxidoreductase activity, acting on paired donors, with incorporation or reduction of molecular oxygen"/>
    <property type="evidence" value="ECO:0007669"/>
    <property type="project" value="InterPro"/>
</dbReference>
<dbReference type="PANTHER" id="PTHR46300">
    <property type="entry name" value="P450, PUTATIVE (EUROFUNG)-RELATED-RELATED"/>
    <property type="match status" value="1"/>
</dbReference>
<name>A0AAD7CRT7_MYCRO</name>
<reference evidence="9" key="1">
    <citation type="submission" date="2023-03" db="EMBL/GenBank/DDBJ databases">
        <title>Massive genome expansion in bonnet fungi (Mycena s.s.) driven by repeated elements and novel gene families across ecological guilds.</title>
        <authorList>
            <consortium name="Lawrence Berkeley National Laboratory"/>
            <person name="Harder C.B."/>
            <person name="Miyauchi S."/>
            <person name="Viragh M."/>
            <person name="Kuo A."/>
            <person name="Thoen E."/>
            <person name="Andreopoulos B."/>
            <person name="Lu D."/>
            <person name="Skrede I."/>
            <person name="Drula E."/>
            <person name="Henrissat B."/>
            <person name="Morin E."/>
            <person name="Kohler A."/>
            <person name="Barry K."/>
            <person name="LaButti K."/>
            <person name="Morin E."/>
            <person name="Salamov A."/>
            <person name="Lipzen A."/>
            <person name="Mereny Z."/>
            <person name="Hegedus B."/>
            <person name="Baldrian P."/>
            <person name="Stursova M."/>
            <person name="Weitz H."/>
            <person name="Taylor A."/>
            <person name="Grigoriev I.V."/>
            <person name="Nagy L.G."/>
            <person name="Martin F."/>
            <person name="Kauserud H."/>
        </authorList>
    </citation>
    <scope>NUCLEOTIDE SEQUENCE</scope>
    <source>
        <strain evidence="9">CBHHK067</strain>
    </source>
</reference>
<sequence>MALNGLEPVDVAEARSIGDIVYADVLGQPLVVLNSDKIAMELLDRRSAIYSDRPTMVSFVYSSPRASSGYGQPFVLQPYGDNWRQQRKIAAQDFSQIGIARYNSVQEREARKFVYGVMKDPATLARQLKLRMGTIIIQCTYGHYLKDENDPFLTSPLTAMENFSKSTAPGAWLVDFLPLLQYMPKWMPGASFRSTAAKWRQIVWDTTWEPYLWLKENLVGSAIWTCCISANVFGPGLWERYPSQHHVLHGSRRGGQKPGQEPGRMNGHGATHPPLIFFLAMILTPSVQAQARKELDDFVGRERLLTIQDKASLPYLRSIMAEVLRWHPAVPLGLPDLLSKDDIYEGMHLPKGSLLPNTRCVCDFIRNTSMTNSRYMLHDPEFFPNPDEFNPDRYRNLDSKMDKVTDLIFGFGVPWDLEASHFPHHRRHCARHLRDPARRRCRRKQGDPQYHIFVRDHHIPVRIRHRLAVSISEGA</sequence>
<keyword evidence="7" id="KW-0408">Iron</keyword>
<protein>
    <submittedName>
        <fullName evidence="9">Cytochrome P450</fullName>
    </submittedName>
</protein>
<dbReference type="Pfam" id="PF00067">
    <property type="entry name" value="p450"/>
    <property type="match status" value="2"/>
</dbReference>
<dbReference type="PANTHER" id="PTHR46300:SF7">
    <property type="entry name" value="P450, PUTATIVE (EUROFUNG)-RELATED"/>
    <property type="match status" value="1"/>
</dbReference>
<comment type="caution">
    <text evidence="9">The sequence shown here is derived from an EMBL/GenBank/DDBJ whole genome shotgun (WGS) entry which is preliminary data.</text>
</comment>
<evidence type="ECO:0000256" key="5">
    <source>
        <dbReference type="ARBA" id="ARBA00022723"/>
    </source>
</evidence>
<dbReference type="GO" id="GO:0005506">
    <property type="term" value="F:iron ion binding"/>
    <property type="evidence" value="ECO:0007669"/>
    <property type="project" value="InterPro"/>
</dbReference>
<dbReference type="PRINTS" id="PR00463">
    <property type="entry name" value="EP450I"/>
</dbReference>
<comment type="pathway">
    <text evidence="2">Secondary metabolite biosynthesis.</text>
</comment>
<keyword evidence="5" id="KW-0479">Metal-binding</keyword>
<evidence type="ECO:0000256" key="6">
    <source>
        <dbReference type="ARBA" id="ARBA00023002"/>
    </source>
</evidence>
<keyword evidence="6" id="KW-0560">Oxidoreductase</keyword>
<proteinExistence type="inferred from homology"/>
<dbReference type="InterPro" id="IPR002401">
    <property type="entry name" value="Cyt_P450_E_grp-I"/>
</dbReference>
<dbReference type="AlphaFoldDB" id="A0AAD7CRT7"/>
<evidence type="ECO:0000256" key="4">
    <source>
        <dbReference type="ARBA" id="ARBA00022617"/>
    </source>
</evidence>
<keyword evidence="8" id="KW-0503">Monooxygenase</keyword>
<evidence type="ECO:0000256" key="7">
    <source>
        <dbReference type="ARBA" id="ARBA00023004"/>
    </source>
</evidence>
<evidence type="ECO:0000256" key="1">
    <source>
        <dbReference type="ARBA" id="ARBA00001971"/>
    </source>
</evidence>
<comment type="similarity">
    <text evidence="3">Belongs to the cytochrome P450 family.</text>
</comment>
<dbReference type="InterPro" id="IPR050364">
    <property type="entry name" value="Cytochrome_P450_fung"/>
</dbReference>
<organism evidence="9 10">
    <name type="scientific">Mycena rosella</name>
    <name type="common">Pink bonnet</name>
    <name type="synonym">Agaricus rosellus</name>
    <dbReference type="NCBI Taxonomy" id="1033263"/>
    <lineage>
        <taxon>Eukaryota</taxon>
        <taxon>Fungi</taxon>
        <taxon>Dikarya</taxon>
        <taxon>Basidiomycota</taxon>
        <taxon>Agaricomycotina</taxon>
        <taxon>Agaricomycetes</taxon>
        <taxon>Agaricomycetidae</taxon>
        <taxon>Agaricales</taxon>
        <taxon>Marasmiineae</taxon>
        <taxon>Mycenaceae</taxon>
        <taxon>Mycena</taxon>
    </lineage>
</organism>
<comment type="cofactor">
    <cofactor evidence="1">
        <name>heme</name>
        <dbReference type="ChEBI" id="CHEBI:30413"/>
    </cofactor>
</comment>
<evidence type="ECO:0000256" key="8">
    <source>
        <dbReference type="ARBA" id="ARBA00023033"/>
    </source>
</evidence>
<keyword evidence="4" id="KW-0349">Heme</keyword>